<organism evidence="1 2">
    <name type="scientific">Fructobacillus tropaeoli</name>
    <dbReference type="NCBI Taxonomy" id="709323"/>
    <lineage>
        <taxon>Bacteria</taxon>
        <taxon>Bacillati</taxon>
        <taxon>Bacillota</taxon>
        <taxon>Bacilli</taxon>
        <taxon>Lactobacillales</taxon>
        <taxon>Lactobacillaceae</taxon>
        <taxon>Fructobacillus</taxon>
    </lineage>
</organism>
<dbReference type="RefSeq" id="WP_338348882.1">
    <property type="nucleotide sequence ID" value="NZ_CAUZLQ010000002.1"/>
</dbReference>
<protein>
    <submittedName>
        <fullName evidence="1">Uncharacterized protein</fullName>
    </submittedName>
</protein>
<name>A0ABM9MN68_9LACO</name>
<gene>
    <name evidence="1" type="ORF">R53137_KAKDMLNK_00218</name>
</gene>
<proteinExistence type="predicted"/>
<sequence length="203" mass="23082">MVNKINNWTQFLNKATFNLDFGSNNYKLFDLIMSHGLDLYNNLNRQDDWIDIDNASGVALDNIGANYGEFRGEADDEFYRFMIKSNILAARSKGTTNDIIHLISKSLNVDASNVIVRPDRLYDEKTDSFVGSPYTIMIERLPLSFTTNDFQKRYLLKRIESSAAVGIRIGNISFLDYSNTSMYVNASQSVRKKYAVKNTVIGV</sequence>
<dbReference type="Proteomes" id="UP001314262">
    <property type="component" value="Unassembled WGS sequence"/>
</dbReference>
<dbReference type="EMBL" id="CAUZLT010000001">
    <property type="protein sequence ID" value="CAK1228135.1"/>
    <property type="molecule type" value="Genomic_DNA"/>
</dbReference>
<evidence type="ECO:0000313" key="1">
    <source>
        <dbReference type="EMBL" id="CAK1228135.1"/>
    </source>
</evidence>
<keyword evidence="2" id="KW-1185">Reference proteome</keyword>
<evidence type="ECO:0000313" key="2">
    <source>
        <dbReference type="Proteomes" id="UP001314262"/>
    </source>
</evidence>
<accession>A0ABM9MN68</accession>
<reference evidence="1 2" key="1">
    <citation type="submission" date="2023-10" db="EMBL/GenBank/DDBJ databases">
        <authorList>
            <person name="Botero Cardona J."/>
        </authorList>
    </citation>
    <scope>NUCLEOTIDE SEQUENCE [LARGE SCALE GENOMIC DNA]</scope>
    <source>
        <strain evidence="1 2">R-53137</strain>
    </source>
</reference>
<comment type="caution">
    <text evidence="1">The sequence shown here is derived from an EMBL/GenBank/DDBJ whole genome shotgun (WGS) entry which is preliminary data.</text>
</comment>